<dbReference type="GO" id="GO:0004601">
    <property type="term" value="F:peroxidase activity"/>
    <property type="evidence" value="ECO:0007669"/>
    <property type="project" value="UniProtKB-KW"/>
</dbReference>
<evidence type="ECO:0000313" key="10">
    <source>
        <dbReference type="EMBL" id="MCW3485049.1"/>
    </source>
</evidence>
<keyword evidence="5" id="KW-0574">Periplasm</keyword>
<evidence type="ECO:0000256" key="4">
    <source>
        <dbReference type="ARBA" id="ARBA00022729"/>
    </source>
</evidence>
<evidence type="ECO:0000256" key="3">
    <source>
        <dbReference type="ARBA" id="ARBA00022723"/>
    </source>
</evidence>
<dbReference type="Proteomes" id="UP001207742">
    <property type="component" value="Unassembled WGS sequence"/>
</dbReference>
<dbReference type="Gene3D" id="1.10.760.10">
    <property type="entry name" value="Cytochrome c-like domain"/>
    <property type="match status" value="2"/>
</dbReference>
<keyword evidence="6" id="KW-0560">Oxidoreductase</keyword>
<proteinExistence type="predicted"/>
<dbReference type="PANTHER" id="PTHR30600">
    <property type="entry name" value="CYTOCHROME C PEROXIDASE-RELATED"/>
    <property type="match status" value="1"/>
</dbReference>
<name>A0ABT3IMU7_9BACT</name>
<accession>A0ABT3IMU7</accession>
<gene>
    <name evidence="10" type="ORF">OL497_14165</name>
</gene>
<dbReference type="Pfam" id="PF03150">
    <property type="entry name" value="CCP_MauG"/>
    <property type="match status" value="1"/>
</dbReference>
<keyword evidence="11" id="KW-1185">Reference proteome</keyword>
<dbReference type="InterPro" id="IPR051395">
    <property type="entry name" value="Cytochrome_c_Peroxidase/MauG"/>
</dbReference>
<keyword evidence="7 8" id="KW-0408">Iron</keyword>
<sequence length="321" mass="35403">MRPTKMIFILLGVLCVFTITAGFDIHNDGSDPPTKAQLGEKLFFDPILSINHSISCASCHQPAFGFADTLAFSKGIHATPTSRNTPGITNLSGRPSYFWDGRSATLEEQALQPIISPAEMGLPIATAVARLNASSSYRQYFQLVFNGPATEQNLLQAIAAFERTLETANSPYDRYIAGDDNALTPSAIRGRMLFIGKANCNNCHSGEDFTADRFKNIGLYNGTTLRDAGRFDVTRDSAHRGFFKVPGLRNVAVTAPYMHNGMFKTLREVINYYNDPNAVIKDGLNRDLSLSKPLQLTNTEITDLEAFLVALTDDRFRIHKP</sequence>
<protein>
    <submittedName>
        <fullName evidence="10">Cytochrome-c peroxidase</fullName>
    </submittedName>
</protein>
<feature type="domain" description="Cytochrome c" evidence="9">
    <location>
        <begin position="34"/>
        <end position="166"/>
    </location>
</feature>
<dbReference type="EMBL" id="JAPDNS010000001">
    <property type="protein sequence ID" value="MCW3485049.1"/>
    <property type="molecule type" value="Genomic_DNA"/>
</dbReference>
<keyword evidence="4" id="KW-0732">Signal</keyword>
<comment type="subcellular location">
    <subcellularLocation>
        <location evidence="1">Periplasm</location>
    </subcellularLocation>
</comment>
<dbReference type="PROSITE" id="PS51007">
    <property type="entry name" value="CYTC"/>
    <property type="match status" value="2"/>
</dbReference>
<evidence type="ECO:0000259" key="9">
    <source>
        <dbReference type="PROSITE" id="PS51007"/>
    </source>
</evidence>
<feature type="domain" description="Cytochrome c" evidence="9">
    <location>
        <begin position="185"/>
        <end position="312"/>
    </location>
</feature>
<evidence type="ECO:0000256" key="6">
    <source>
        <dbReference type="ARBA" id="ARBA00023002"/>
    </source>
</evidence>
<keyword evidence="2 8" id="KW-0349">Heme</keyword>
<evidence type="ECO:0000313" key="11">
    <source>
        <dbReference type="Proteomes" id="UP001207742"/>
    </source>
</evidence>
<dbReference type="InterPro" id="IPR004852">
    <property type="entry name" value="Di-haem_cyt_c_peroxidsae"/>
</dbReference>
<dbReference type="PANTHER" id="PTHR30600:SF10">
    <property type="entry name" value="BLL6722 PROTEIN"/>
    <property type="match status" value="1"/>
</dbReference>
<keyword evidence="3 8" id="KW-0479">Metal-binding</keyword>
<comment type="caution">
    <text evidence="10">The sequence shown here is derived from an EMBL/GenBank/DDBJ whole genome shotgun (WGS) entry which is preliminary data.</text>
</comment>
<dbReference type="InterPro" id="IPR036909">
    <property type="entry name" value="Cyt_c-like_dom_sf"/>
</dbReference>
<dbReference type="RefSeq" id="WP_264731047.1">
    <property type="nucleotide sequence ID" value="NZ_JAPDNR010000001.1"/>
</dbReference>
<reference evidence="10 11" key="1">
    <citation type="submission" date="2022-10" db="EMBL/GenBank/DDBJ databases">
        <title>Chitinophaga nivalis PC15 sp. nov., isolated from Pyeongchang county, South Korea.</title>
        <authorList>
            <person name="Trinh H.N."/>
        </authorList>
    </citation>
    <scope>NUCLEOTIDE SEQUENCE [LARGE SCALE GENOMIC DNA]</scope>
    <source>
        <strain evidence="10 11">PC14</strain>
    </source>
</reference>
<evidence type="ECO:0000256" key="7">
    <source>
        <dbReference type="ARBA" id="ARBA00023004"/>
    </source>
</evidence>
<dbReference type="PIRSF" id="PIRSF000294">
    <property type="entry name" value="Cytochrome-c_peroxidase"/>
    <property type="match status" value="1"/>
</dbReference>
<evidence type="ECO:0000256" key="2">
    <source>
        <dbReference type="ARBA" id="ARBA00022617"/>
    </source>
</evidence>
<evidence type="ECO:0000256" key="1">
    <source>
        <dbReference type="ARBA" id="ARBA00004418"/>
    </source>
</evidence>
<dbReference type="InterPro" id="IPR009056">
    <property type="entry name" value="Cyt_c-like_dom"/>
</dbReference>
<dbReference type="InterPro" id="IPR026259">
    <property type="entry name" value="MauG/Cytc_peroxidase"/>
</dbReference>
<evidence type="ECO:0000256" key="8">
    <source>
        <dbReference type="PROSITE-ProRule" id="PRU00433"/>
    </source>
</evidence>
<organism evidence="10 11">
    <name type="scientific">Chitinophaga nivalis</name>
    <dbReference type="NCBI Taxonomy" id="2991709"/>
    <lineage>
        <taxon>Bacteria</taxon>
        <taxon>Pseudomonadati</taxon>
        <taxon>Bacteroidota</taxon>
        <taxon>Chitinophagia</taxon>
        <taxon>Chitinophagales</taxon>
        <taxon>Chitinophagaceae</taxon>
        <taxon>Chitinophaga</taxon>
    </lineage>
</organism>
<dbReference type="SUPFAM" id="SSF46626">
    <property type="entry name" value="Cytochrome c"/>
    <property type="match status" value="2"/>
</dbReference>
<keyword evidence="10" id="KW-0575">Peroxidase</keyword>
<evidence type="ECO:0000256" key="5">
    <source>
        <dbReference type="ARBA" id="ARBA00022764"/>
    </source>
</evidence>